<dbReference type="VEuPathDB" id="ToxoDB:EMWEY_00005780"/>
<dbReference type="GO" id="GO:0005524">
    <property type="term" value="F:ATP binding"/>
    <property type="evidence" value="ECO:0007669"/>
    <property type="project" value="UniProtKB-KW"/>
</dbReference>
<evidence type="ECO:0000256" key="6">
    <source>
        <dbReference type="ARBA" id="ARBA00023186"/>
    </source>
</evidence>
<dbReference type="GeneID" id="25334564"/>
<reference evidence="9" key="1">
    <citation type="submission" date="2013-10" db="EMBL/GenBank/DDBJ databases">
        <title>Genomic analysis of the causative agents of coccidiosis in chickens.</title>
        <authorList>
            <person name="Reid A.J."/>
            <person name="Blake D."/>
            <person name="Billington K."/>
            <person name="Browne H."/>
            <person name="Dunn M."/>
            <person name="Hung S."/>
            <person name="Kawahara F."/>
            <person name="Miranda-Saavedra D."/>
            <person name="Mourier T."/>
            <person name="Nagra H."/>
            <person name="Otto T.D."/>
            <person name="Rawlings N."/>
            <person name="Sanchez A."/>
            <person name="Sanders M."/>
            <person name="Subramaniam C."/>
            <person name="Tay Y."/>
            <person name="Dear P."/>
            <person name="Doerig C."/>
            <person name="Gruber A."/>
            <person name="Parkinson J."/>
            <person name="Shirley M."/>
            <person name="Wan K.L."/>
            <person name="Berriman M."/>
            <person name="Tomley F."/>
            <person name="Pain A."/>
        </authorList>
    </citation>
    <scope>NUCLEOTIDE SEQUENCE [LARGE SCALE GENOMIC DNA]</scope>
    <source>
        <strain evidence="9">Weybridge</strain>
    </source>
</reference>
<protein>
    <recommendedName>
        <fullName evidence="7">CCT-theta</fullName>
    </recommendedName>
</protein>
<dbReference type="EMBL" id="HG721552">
    <property type="protein sequence ID" value="CDJ60218.1"/>
    <property type="molecule type" value="Genomic_DNA"/>
</dbReference>
<dbReference type="AlphaFoldDB" id="U6MAZ1"/>
<proteinExistence type="inferred from homology"/>
<dbReference type="InterPro" id="IPR027413">
    <property type="entry name" value="GROEL-like_equatorial_sf"/>
</dbReference>
<evidence type="ECO:0000256" key="1">
    <source>
        <dbReference type="ARBA" id="ARBA00004496"/>
    </source>
</evidence>
<dbReference type="InterPro" id="IPR002194">
    <property type="entry name" value="Chaperonin_TCP-1_CS"/>
</dbReference>
<dbReference type="Gene3D" id="3.30.260.10">
    <property type="entry name" value="TCP-1-like chaperonin intermediate domain"/>
    <property type="match status" value="2"/>
</dbReference>
<dbReference type="RefSeq" id="XP_013336868.1">
    <property type="nucleotide sequence ID" value="XM_013481414.1"/>
</dbReference>
<evidence type="ECO:0000256" key="8">
    <source>
        <dbReference type="RuleBase" id="RU004187"/>
    </source>
</evidence>
<keyword evidence="3" id="KW-0963">Cytoplasm</keyword>
<dbReference type="OrthoDB" id="1748577at2759"/>
<dbReference type="PRINTS" id="PR00304">
    <property type="entry name" value="TCOMPLEXTCP1"/>
</dbReference>
<dbReference type="InterPro" id="IPR027410">
    <property type="entry name" value="TCP-1-like_intermed_sf"/>
</dbReference>
<dbReference type="OMA" id="WGLKYAV"/>
<evidence type="ECO:0000256" key="4">
    <source>
        <dbReference type="ARBA" id="ARBA00022741"/>
    </source>
</evidence>
<dbReference type="PANTHER" id="PTHR11353">
    <property type="entry name" value="CHAPERONIN"/>
    <property type="match status" value="1"/>
</dbReference>
<dbReference type="InterPro" id="IPR017998">
    <property type="entry name" value="Chaperone_TCP-1"/>
</dbReference>
<evidence type="ECO:0000313" key="10">
    <source>
        <dbReference type="Proteomes" id="UP000030763"/>
    </source>
</evidence>
<dbReference type="CDD" id="cd03341">
    <property type="entry name" value="TCP1_theta"/>
    <property type="match status" value="1"/>
</dbReference>
<dbReference type="SUPFAM" id="SSF54849">
    <property type="entry name" value="GroEL-intermediate domain like"/>
    <property type="match status" value="1"/>
</dbReference>
<dbReference type="Proteomes" id="UP000030763">
    <property type="component" value="Unassembled WGS sequence"/>
</dbReference>
<evidence type="ECO:0000313" key="9">
    <source>
        <dbReference type="EMBL" id="CDJ60218.1"/>
    </source>
</evidence>
<evidence type="ECO:0000256" key="7">
    <source>
        <dbReference type="ARBA" id="ARBA00029602"/>
    </source>
</evidence>
<dbReference type="GO" id="GO:0005737">
    <property type="term" value="C:cytoplasm"/>
    <property type="evidence" value="ECO:0007669"/>
    <property type="project" value="UniProtKB-SubCell"/>
</dbReference>
<accession>U6MAZ1</accession>
<dbReference type="GO" id="GO:0140662">
    <property type="term" value="F:ATP-dependent protein folding chaperone"/>
    <property type="evidence" value="ECO:0007669"/>
    <property type="project" value="InterPro"/>
</dbReference>
<evidence type="ECO:0000256" key="2">
    <source>
        <dbReference type="ARBA" id="ARBA00008020"/>
    </source>
</evidence>
<dbReference type="SUPFAM" id="SSF48592">
    <property type="entry name" value="GroEL equatorial domain-like"/>
    <property type="match status" value="1"/>
</dbReference>
<comment type="similarity">
    <text evidence="2 8">Belongs to the TCP-1 chaperonin family.</text>
</comment>
<dbReference type="Gene3D" id="3.50.7.10">
    <property type="entry name" value="GroEL"/>
    <property type="match status" value="3"/>
</dbReference>
<keyword evidence="10" id="KW-1185">Reference proteome</keyword>
<dbReference type="GO" id="GO:0051082">
    <property type="term" value="F:unfolded protein binding"/>
    <property type="evidence" value="ECO:0007669"/>
    <property type="project" value="InterPro"/>
</dbReference>
<keyword evidence="4 8" id="KW-0547">Nucleotide-binding</keyword>
<dbReference type="InterPro" id="IPR002423">
    <property type="entry name" value="Cpn60/GroEL/TCP-1"/>
</dbReference>
<dbReference type="Gene3D" id="1.10.560.10">
    <property type="entry name" value="GroEL-like equatorial domain"/>
    <property type="match status" value="2"/>
</dbReference>
<evidence type="ECO:0000256" key="3">
    <source>
        <dbReference type="ARBA" id="ARBA00022490"/>
    </source>
</evidence>
<keyword evidence="6 8" id="KW-0143">Chaperone</keyword>
<evidence type="ECO:0000256" key="5">
    <source>
        <dbReference type="ARBA" id="ARBA00022840"/>
    </source>
</evidence>
<dbReference type="GO" id="GO:0016887">
    <property type="term" value="F:ATP hydrolysis activity"/>
    <property type="evidence" value="ECO:0007669"/>
    <property type="project" value="InterPro"/>
</dbReference>
<name>U6MAZ1_EIMMA</name>
<comment type="subcellular location">
    <subcellularLocation>
        <location evidence="1">Cytoplasm</location>
    </subcellularLocation>
</comment>
<dbReference type="Pfam" id="PF00118">
    <property type="entry name" value="Cpn60_TCP1"/>
    <property type="match status" value="1"/>
</dbReference>
<organism evidence="9 10">
    <name type="scientific">Eimeria maxima</name>
    <name type="common">Coccidian parasite</name>
    <dbReference type="NCBI Taxonomy" id="5804"/>
    <lineage>
        <taxon>Eukaryota</taxon>
        <taxon>Sar</taxon>
        <taxon>Alveolata</taxon>
        <taxon>Apicomplexa</taxon>
        <taxon>Conoidasida</taxon>
        <taxon>Coccidia</taxon>
        <taxon>Eucoccidiorida</taxon>
        <taxon>Eimeriorina</taxon>
        <taxon>Eimeriidae</taxon>
        <taxon>Eimeria</taxon>
    </lineage>
</organism>
<dbReference type="InterPro" id="IPR027409">
    <property type="entry name" value="GroEL-like_apical_dom_sf"/>
</dbReference>
<gene>
    <name evidence="9" type="ORF">EMWEY_00005780</name>
</gene>
<dbReference type="SUPFAM" id="SSF52029">
    <property type="entry name" value="GroEL apical domain-like"/>
    <property type="match status" value="1"/>
</dbReference>
<reference evidence="9" key="2">
    <citation type="submission" date="2013-10" db="EMBL/GenBank/DDBJ databases">
        <authorList>
            <person name="Aslett M."/>
        </authorList>
    </citation>
    <scope>NUCLEOTIDE SEQUENCE [LARGE SCALE GENOMIC DNA]</scope>
    <source>
        <strain evidence="9">Weybridge</strain>
    </source>
</reference>
<sequence length="624" mass="66633">MFAARHGLGALLKDGYRTFTGIDEVTAKNIEACKTLTDILKTSLGPNGLSKLVVNAWGKRSVTNDTAAILRDLEVQHPAAKLLVMAAEMQKQEMGGGCNFLIVIAGHLLTNADYLLRQGLHLSDVIQGYELALEKIPSFLEEAACHSVDNLKDAKQLEPGLRTVLASKPLCIEAGLSALLASAIASVMPPKFEDFDPDNIRVAKLQGGRLSLSTVLNGMVITKPPHGTSLVLTLRPPANETCSLVCKRRSLHKFDTAGTVESKANCKVMVLGCGLECTTTEAKGTVLIHTAEELKNFTKGEEAQMEDIIKGIKNAGTYLLPYNFISPYFCCVITEGVRHQTLLVMPQQIQARGVEAIIVHGGGIADIAQHFCNKYEILTLKVPSKFETRRLCRALGATALVRLGVPMADELGVAESIRTIEISSTKVTQILCRDTRVQTVVLRGSTPCVLDEAEKAVDDACAFAKALTKDRRFVAGAGAAEMEVARKLQVVAEKLPGVEQYAVLKAAEAFEAIPRILAESAGLNATEVLAALHAAHSTGRVFEGVNVEAFLSAVASSRGASGNPKVNMTVDAKASGILDHMQTKAWACRLAFDAAITTLRVDQIIMARPAGGPAPRAPGAPDAD</sequence>
<dbReference type="InterPro" id="IPR012721">
    <property type="entry name" value="Chap_CCT_theta"/>
</dbReference>
<dbReference type="PROSITE" id="PS00750">
    <property type="entry name" value="TCP1_1"/>
    <property type="match status" value="1"/>
</dbReference>
<keyword evidence="5 8" id="KW-0067">ATP-binding</keyword>